<dbReference type="PANTHER" id="PTHR33110:SF71">
    <property type="entry name" value="F-BOX_KELCH-REPEAT PROTEIN"/>
    <property type="match status" value="1"/>
</dbReference>
<comment type="caution">
    <text evidence="4">The sequence shown here is derived from an EMBL/GenBank/DDBJ whole genome shotgun (WGS) entry which is preliminary data.</text>
</comment>
<dbReference type="Gene3D" id="1.20.1280.50">
    <property type="match status" value="1"/>
</dbReference>
<feature type="domain" description="KIB1-4 beta-propeller" evidence="3">
    <location>
        <begin position="103"/>
        <end position="338"/>
    </location>
</feature>
<feature type="domain" description="F-box" evidence="2">
    <location>
        <begin position="26"/>
        <end position="56"/>
    </location>
</feature>
<evidence type="ECO:0000259" key="3">
    <source>
        <dbReference type="Pfam" id="PF03478"/>
    </source>
</evidence>
<evidence type="ECO:0000256" key="1">
    <source>
        <dbReference type="SAM" id="MobiDB-lite"/>
    </source>
</evidence>
<dbReference type="Proteomes" id="UP001370490">
    <property type="component" value="Unassembled WGS sequence"/>
</dbReference>
<organism evidence="4 5">
    <name type="scientific">Dillenia turbinata</name>
    <dbReference type="NCBI Taxonomy" id="194707"/>
    <lineage>
        <taxon>Eukaryota</taxon>
        <taxon>Viridiplantae</taxon>
        <taxon>Streptophyta</taxon>
        <taxon>Embryophyta</taxon>
        <taxon>Tracheophyta</taxon>
        <taxon>Spermatophyta</taxon>
        <taxon>Magnoliopsida</taxon>
        <taxon>eudicotyledons</taxon>
        <taxon>Gunneridae</taxon>
        <taxon>Pentapetalae</taxon>
        <taxon>Dilleniales</taxon>
        <taxon>Dilleniaceae</taxon>
        <taxon>Dillenia</taxon>
    </lineage>
</organism>
<dbReference type="PANTHER" id="PTHR33110">
    <property type="entry name" value="F-BOX/KELCH-REPEAT PROTEIN-RELATED"/>
    <property type="match status" value="1"/>
</dbReference>
<dbReference type="InterPro" id="IPR001810">
    <property type="entry name" value="F-box_dom"/>
</dbReference>
<evidence type="ECO:0000313" key="5">
    <source>
        <dbReference type="Proteomes" id="UP001370490"/>
    </source>
</evidence>
<dbReference type="AlphaFoldDB" id="A0AAN8U9K9"/>
<sequence>MAEKEEKYMKKRKKKRKKKRGESKWAGMPRDLLVFIARRLCLSDQIRFCAVCKNWRITPMEEIRSPDGKPPCLVDYSCQYDGNRVVIKCSILPPRCQSAKKFLYAIKRDDGHKFVGSEARSSKHGWLFCTKLNEDHTLPFLFNPFRKDIIVLPDLDPLEDSGFLSVVTSSSPSSPSCVFFAVYASFPYHIIATCGKGDEDWKLYRFFTSTVISQIVCVQSTLYCLSVDGMLIAFSTKDCNGTVVVNPLLLSQLTFDYNFVHTHLFDHNGEILLATADFDISGLIFKDWKVFRIDRSQGCWVKAERIGCLTLFPSPFKSNSIAVSGLGEGMENRLFYMNGIEGSVFTKHLKDGRCRPCPEIYHIETSFYGKIWL</sequence>
<dbReference type="InterPro" id="IPR036047">
    <property type="entry name" value="F-box-like_dom_sf"/>
</dbReference>
<dbReference type="InterPro" id="IPR005174">
    <property type="entry name" value="KIB1-4_b-propeller"/>
</dbReference>
<gene>
    <name evidence="4" type="ORF">RJ641_023473</name>
</gene>
<reference evidence="4 5" key="1">
    <citation type="submission" date="2023-12" db="EMBL/GenBank/DDBJ databases">
        <title>A high-quality genome assembly for Dillenia turbinata (Dilleniales).</title>
        <authorList>
            <person name="Chanderbali A."/>
        </authorList>
    </citation>
    <scope>NUCLEOTIDE SEQUENCE [LARGE SCALE GENOMIC DNA]</scope>
    <source>
        <strain evidence="4">LSX21</strain>
        <tissue evidence="4">Leaf</tissue>
    </source>
</reference>
<dbReference type="Pfam" id="PF03478">
    <property type="entry name" value="Beta-prop_KIB1-4"/>
    <property type="match status" value="1"/>
</dbReference>
<protein>
    <submittedName>
        <fullName evidence="4">F-box domain</fullName>
    </submittedName>
</protein>
<accession>A0AAN8U9K9</accession>
<feature type="compositionally biased region" description="Basic residues" evidence="1">
    <location>
        <begin position="9"/>
        <end position="21"/>
    </location>
</feature>
<evidence type="ECO:0000259" key="2">
    <source>
        <dbReference type="Pfam" id="PF00646"/>
    </source>
</evidence>
<dbReference type="EMBL" id="JBAMMX010000028">
    <property type="protein sequence ID" value="KAK6911380.1"/>
    <property type="molecule type" value="Genomic_DNA"/>
</dbReference>
<evidence type="ECO:0000313" key="4">
    <source>
        <dbReference type="EMBL" id="KAK6911380.1"/>
    </source>
</evidence>
<proteinExistence type="predicted"/>
<keyword evidence="5" id="KW-1185">Reference proteome</keyword>
<name>A0AAN8U9K9_9MAGN</name>
<feature type="region of interest" description="Disordered" evidence="1">
    <location>
        <begin position="1"/>
        <end position="23"/>
    </location>
</feature>
<dbReference type="Pfam" id="PF00646">
    <property type="entry name" value="F-box"/>
    <property type="match status" value="1"/>
</dbReference>
<dbReference type="SUPFAM" id="SSF81383">
    <property type="entry name" value="F-box domain"/>
    <property type="match status" value="1"/>
</dbReference>